<reference evidence="1" key="1">
    <citation type="submission" date="2022-08" db="EMBL/GenBank/DDBJ databases">
        <title>Genome Sequence of Fusarium decemcellulare.</title>
        <authorList>
            <person name="Buettner E."/>
        </authorList>
    </citation>
    <scope>NUCLEOTIDE SEQUENCE</scope>
    <source>
        <strain evidence="1">Babe19</strain>
    </source>
</reference>
<gene>
    <name evidence="1" type="ORF">NM208_g17149</name>
</gene>
<protein>
    <submittedName>
        <fullName evidence="1">Uncharacterized protein</fullName>
    </submittedName>
</protein>
<dbReference type="EMBL" id="JANRMS010005919">
    <property type="protein sequence ID" value="KAJ3500412.1"/>
    <property type="molecule type" value="Genomic_DNA"/>
</dbReference>
<dbReference type="Proteomes" id="UP001148629">
    <property type="component" value="Unassembled WGS sequence"/>
</dbReference>
<keyword evidence="2" id="KW-1185">Reference proteome</keyword>
<name>A0ACC1R867_9HYPO</name>
<proteinExistence type="predicted"/>
<accession>A0ACC1R867</accession>
<sequence>MFSPELMEDAHFEEDATNAVVWNDLDCCNCQMCNEETKPTTTRSASPPDLTCAAHNDGRVCRYKENGEFPLGQNGKPVSPYVCWNNGKITKETSYSVSLSEWPYQHNVDQCVGICQQLSNCQASAWNRDTNRCEFISTSLAEAGYKGVEGSNVFWSDNVCWDCSNFCTDTSSEQSTSGTWTGIDPMTTQPPTTMLTSTRRSDDGEESVSTSTDDSREQSTSEAPTTTTKAPQAEPTDCAVPVASLSDDVTCGLPGAGGNQVQTYRLQNYVIKPVGSLAKCASICLQREDCQGFDYQKGSTVCYPYGIGPAGLGITYNPQSTDRFYDRGCFKCASFQIDLSIFVPSTPADGVYRETSAPSLVALGWAMPRKTSAKVFEENSWHVSTVSKDRALKRGNGSLDPALMAGPSVAMSRSRCPRGNIIVRQTEPQD</sequence>
<evidence type="ECO:0000313" key="1">
    <source>
        <dbReference type="EMBL" id="KAJ3500412.1"/>
    </source>
</evidence>
<comment type="caution">
    <text evidence="1">The sequence shown here is derived from an EMBL/GenBank/DDBJ whole genome shotgun (WGS) entry which is preliminary data.</text>
</comment>
<organism evidence="1 2">
    <name type="scientific">Fusarium decemcellulare</name>
    <dbReference type="NCBI Taxonomy" id="57161"/>
    <lineage>
        <taxon>Eukaryota</taxon>
        <taxon>Fungi</taxon>
        <taxon>Dikarya</taxon>
        <taxon>Ascomycota</taxon>
        <taxon>Pezizomycotina</taxon>
        <taxon>Sordariomycetes</taxon>
        <taxon>Hypocreomycetidae</taxon>
        <taxon>Hypocreales</taxon>
        <taxon>Nectriaceae</taxon>
        <taxon>Fusarium</taxon>
        <taxon>Fusarium decemcellulare species complex</taxon>
    </lineage>
</organism>
<evidence type="ECO:0000313" key="2">
    <source>
        <dbReference type="Proteomes" id="UP001148629"/>
    </source>
</evidence>